<sequence>MFAGYLLCCMVSRSSSERIGSLVEEPEFWCIVLGVYVVMKTGCAAKLIESNHNAAQMYQMQGISSLKFIVAIIQVILLS</sequence>
<proteinExistence type="predicted"/>
<dbReference type="Proteomes" id="UP001206925">
    <property type="component" value="Unassembled WGS sequence"/>
</dbReference>
<name>A0AAD5GM61_AMBAR</name>
<organism evidence="1 2">
    <name type="scientific">Ambrosia artemisiifolia</name>
    <name type="common">Common ragweed</name>
    <dbReference type="NCBI Taxonomy" id="4212"/>
    <lineage>
        <taxon>Eukaryota</taxon>
        <taxon>Viridiplantae</taxon>
        <taxon>Streptophyta</taxon>
        <taxon>Embryophyta</taxon>
        <taxon>Tracheophyta</taxon>
        <taxon>Spermatophyta</taxon>
        <taxon>Magnoliopsida</taxon>
        <taxon>eudicotyledons</taxon>
        <taxon>Gunneridae</taxon>
        <taxon>Pentapetalae</taxon>
        <taxon>asterids</taxon>
        <taxon>campanulids</taxon>
        <taxon>Asterales</taxon>
        <taxon>Asteraceae</taxon>
        <taxon>Asteroideae</taxon>
        <taxon>Heliantheae alliance</taxon>
        <taxon>Heliantheae</taxon>
        <taxon>Ambrosia</taxon>
    </lineage>
</organism>
<reference evidence="1" key="1">
    <citation type="submission" date="2022-06" db="EMBL/GenBank/DDBJ databases">
        <title>Uncovering the hologenomic basis of an extraordinary plant invasion.</title>
        <authorList>
            <person name="Bieker V.C."/>
            <person name="Martin M.D."/>
            <person name="Gilbert T."/>
            <person name="Hodgins K."/>
            <person name="Battlay P."/>
            <person name="Petersen B."/>
            <person name="Wilson J."/>
        </authorList>
    </citation>
    <scope>NUCLEOTIDE SEQUENCE</scope>
    <source>
        <strain evidence="1">AA19_3_7</strain>
        <tissue evidence="1">Leaf</tissue>
    </source>
</reference>
<dbReference type="EMBL" id="JAMZMK010007063">
    <property type="protein sequence ID" value="KAI7746004.1"/>
    <property type="molecule type" value="Genomic_DNA"/>
</dbReference>
<protein>
    <submittedName>
        <fullName evidence="1">Uncharacterized protein</fullName>
    </submittedName>
</protein>
<evidence type="ECO:0000313" key="1">
    <source>
        <dbReference type="EMBL" id="KAI7746004.1"/>
    </source>
</evidence>
<gene>
    <name evidence="1" type="ORF">M8C21_018999</name>
</gene>
<evidence type="ECO:0000313" key="2">
    <source>
        <dbReference type="Proteomes" id="UP001206925"/>
    </source>
</evidence>
<accession>A0AAD5GM61</accession>
<keyword evidence="2" id="KW-1185">Reference proteome</keyword>
<comment type="caution">
    <text evidence="1">The sequence shown here is derived from an EMBL/GenBank/DDBJ whole genome shotgun (WGS) entry which is preliminary data.</text>
</comment>
<dbReference type="AlphaFoldDB" id="A0AAD5GM61"/>